<dbReference type="HOGENOM" id="CLU_2071184_0_0_6"/>
<name>A4BIT2_9GAMM</name>
<feature type="region of interest" description="Disordered" evidence="1">
    <location>
        <begin position="1"/>
        <end position="21"/>
    </location>
</feature>
<accession>A4BIT2</accession>
<protein>
    <submittedName>
        <fullName evidence="2">Uncharacterized protein</fullName>
    </submittedName>
</protein>
<gene>
    <name evidence="2" type="ORF">MED297_04844</name>
</gene>
<evidence type="ECO:0000313" key="3">
    <source>
        <dbReference type="Proteomes" id="UP000005953"/>
    </source>
</evidence>
<sequence>MHRGKHQRALNQNQEGIEEANQMARRVFHRVKPEGIDGGPGKHIAMITTEHPAGLIQHRDFFTPEQTSAIVFHHQYHHQQENYRPLRAEYRDILSQTVIPKGGLKPVQYHKPQRTKQG</sequence>
<proteinExistence type="predicted"/>
<organism evidence="2 3">
    <name type="scientific">Reinekea blandensis MED297</name>
    <dbReference type="NCBI Taxonomy" id="314283"/>
    <lineage>
        <taxon>Bacteria</taxon>
        <taxon>Pseudomonadati</taxon>
        <taxon>Pseudomonadota</taxon>
        <taxon>Gammaproteobacteria</taxon>
        <taxon>Oceanospirillales</taxon>
        <taxon>Saccharospirillaceae</taxon>
        <taxon>Reinekea</taxon>
    </lineage>
</organism>
<evidence type="ECO:0000313" key="2">
    <source>
        <dbReference type="EMBL" id="EAR07949.1"/>
    </source>
</evidence>
<dbReference type="AlphaFoldDB" id="A4BIT2"/>
<dbReference type="EMBL" id="AAOE01000028">
    <property type="protein sequence ID" value="EAR07949.1"/>
    <property type="molecule type" value="Genomic_DNA"/>
</dbReference>
<keyword evidence="3" id="KW-1185">Reference proteome</keyword>
<dbReference type="STRING" id="314283.MED297_04844"/>
<reference evidence="2 3" key="1">
    <citation type="submission" date="2006-02" db="EMBL/GenBank/DDBJ databases">
        <authorList>
            <person name="Pinhassi J."/>
            <person name="Pedros-Alio C."/>
            <person name="Ferriera S."/>
            <person name="Johnson J."/>
            <person name="Kravitz S."/>
            <person name="Halpern A."/>
            <person name="Remington K."/>
            <person name="Beeson K."/>
            <person name="Tran B."/>
            <person name="Rogers Y.-H."/>
            <person name="Friedman R."/>
            <person name="Venter J.C."/>
        </authorList>
    </citation>
    <scope>NUCLEOTIDE SEQUENCE [LARGE SCALE GENOMIC DNA]</scope>
    <source>
        <strain evidence="2 3">MED297</strain>
    </source>
</reference>
<evidence type="ECO:0000256" key="1">
    <source>
        <dbReference type="SAM" id="MobiDB-lite"/>
    </source>
</evidence>
<comment type="caution">
    <text evidence="2">The sequence shown here is derived from an EMBL/GenBank/DDBJ whole genome shotgun (WGS) entry which is preliminary data.</text>
</comment>
<dbReference type="Proteomes" id="UP000005953">
    <property type="component" value="Unassembled WGS sequence"/>
</dbReference>